<organism evidence="1 2">
    <name type="scientific">Melia azedarach</name>
    <name type="common">Chinaberry tree</name>
    <dbReference type="NCBI Taxonomy" id="155640"/>
    <lineage>
        <taxon>Eukaryota</taxon>
        <taxon>Viridiplantae</taxon>
        <taxon>Streptophyta</taxon>
        <taxon>Embryophyta</taxon>
        <taxon>Tracheophyta</taxon>
        <taxon>Spermatophyta</taxon>
        <taxon>Magnoliopsida</taxon>
        <taxon>eudicotyledons</taxon>
        <taxon>Gunneridae</taxon>
        <taxon>Pentapetalae</taxon>
        <taxon>rosids</taxon>
        <taxon>malvids</taxon>
        <taxon>Sapindales</taxon>
        <taxon>Meliaceae</taxon>
        <taxon>Melia</taxon>
    </lineage>
</organism>
<proteinExistence type="predicted"/>
<sequence length="97" mass="10395">MADVLKGGVVRCNDKCGCPFPCPGGLACKSVPGARVNLRVSMITRSALAANIAAATPAHAARLKRPALARPRRPKLHMRRLRRLTYSSMSRADLCGI</sequence>
<protein>
    <submittedName>
        <fullName evidence="1">Uncharacterized protein</fullName>
    </submittedName>
</protein>
<dbReference type="EMBL" id="CM051399">
    <property type="protein sequence ID" value="KAJ4715836.1"/>
    <property type="molecule type" value="Genomic_DNA"/>
</dbReference>
<accession>A0ACC1XWF1</accession>
<keyword evidence="2" id="KW-1185">Reference proteome</keyword>
<reference evidence="1 2" key="1">
    <citation type="journal article" date="2023" name="Science">
        <title>Complex scaffold remodeling in plant triterpene biosynthesis.</title>
        <authorList>
            <person name="De La Pena R."/>
            <person name="Hodgson H."/>
            <person name="Liu J.C."/>
            <person name="Stephenson M.J."/>
            <person name="Martin A.C."/>
            <person name="Owen C."/>
            <person name="Harkess A."/>
            <person name="Leebens-Mack J."/>
            <person name="Jimenez L.E."/>
            <person name="Osbourn A."/>
            <person name="Sattely E.S."/>
        </authorList>
    </citation>
    <scope>NUCLEOTIDE SEQUENCE [LARGE SCALE GENOMIC DNA]</scope>
    <source>
        <strain evidence="2">cv. JPN11</strain>
        <tissue evidence="1">Leaf</tissue>
    </source>
</reference>
<comment type="caution">
    <text evidence="1">The sequence shown here is derived from an EMBL/GenBank/DDBJ whole genome shotgun (WGS) entry which is preliminary data.</text>
</comment>
<name>A0ACC1XWF1_MELAZ</name>
<evidence type="ECO:0000313" key="2">
    <source>
        <dbReference type="Proteomes" id="UP001164539"/>
    </source>
</evidence>
<gene>
    <name evidence="1" type="ORF">OWV82_010935</name>
</gene>
<dbReference type="Proteomes" id="UP001164539">
    <property type="component" value="Chromosome 6"/>
</dbReference>
<evidence type="ECO:0000313" key="1">
    <source>
        <dbReference type="EMBL" id="KAJ4715836.1"/>
    </source>
</evidence>